<evidence type="ECO:0000259" key="3">
    <source>
        <dbReference type="Pfam" id="PF13356"/>
    </source>
</evidence>
<dbReference type="InterPro" id="IPR025166">
    <property type="entry name" value="Integrase_DNA_bind_dom"/>
</dbReference>
<dbReference type="Gene3D" id="3.30.160.390">
    <property type="entry name" value="Integrase, DNA-binding domain"/>
    <property type="match status" value="1"/>
</dbReference>
<keyword evidence="2" id="KW-0229">DNA integration</keyword>
<dbReference type="InterPro" id="IPR050808">
    <property type="entry name" value="Phage_Integrase"/>
</dbReference>
<evidence type="ECO:0000256" key="1">
    <source>
        <dbReference type="ARBA" id="ARBA00008857"/>
    </source>
</evidence>
<gene>
    <name evidence="4" type="ORF">CEW81_18170</name>
</gene>
<organism evidence="4 5">
    <name type="scientific">Kluyvera genomosp. 3</name>
    <dbReference type="NCBI Taxonomy" id="2774055"/>
    <lineage>
        <taxon>Bacteria</taxon>
        <taxon>Pseudomonadati</taxon>
        <taxon>Pseudomonadota</taxon>
        <taxon>Gammaproteobacteria</taxon>
        <taxon>Enterobacterales</taxon>
        <taxon>Enterobacteriaceae</taxon>
        <taxon>Kluyvera</taxon>
    </lineage>
</organism>
<evidence type="ECO:0000313" key="5">
    <source>
        <dbReference type="Proteomes" id="UP000197098"/>
    </source>
</evidence>
<evidence type="ECO:0000256" key="2">
    <source>
        <dbReference type="ARBA" id="ARBA00022908"/>
    </source>
</evidence>
<dbReference type="Proteomes" id="UP000197098">
    <property type="component" value="Chromosome"/>
</dbReference>
<dbReference type="AlphaFoldDB" id="A0A248KJC0"/>
<reference evidence="4 5" key="1">
    <citation type="submission" date="2017-06" db="EMBL/GenBank/DDBJ databases">
        <title>Origin of plasmid-mediated fosfomycin resistance gene fosA3.</title>
        <authorList>
            <person name="Ito R."/>
            <person name="Pacey M.P."/>
            <person name="Doi Y."/>
        </authorList>
    </citation>
    <scope>NUCLEOTIDE SEQUENCE [LARGE SCALE GENOMIC DNA]</scope>
    <source>
        <strain evidence="4 5">YDC799</strain>
    </source>
</reference>
<dbReference type="InterPro" id="IPR038488">
    <property type="entry name" value="Integrase_DNA-bd_sf"/>
</dbReference>
<dbReference type="PANTHER" id="PTHR30629">
    <property type="entry name" value="PROPHAGE INTEGRASE"/>
    <property type="match status" value="1"/>
</dbReference>
<protein>
    <recommendedName>
        <fullName evidence="3">Integrase DNA-binding domain-containing protein</fullName>
    </recommendedName>
</protein>
<dbReference type="EMBL" id="CP022114">
    <property type="protein sequence ID" value="ASG63915.1"/>
    <property type="molecule type" value="Genomic_DNA"/>
</dbReference>
<feature type="domain" description="Integrase DNA-binding" evidence="3">
    <location>
        <begin position="5"/>
        <end position="72"/>
    </location>
</feature>
<dbReference type="GO" id="GO:0015074">
    <property type="term" value="P:DNA integration"/>
    <property type="evidence" value="ECO:0007669"/>
    <property type="project" value="UniProtKB-KW"/>
</dbReference>
<name>A0A248KJC0_9ENTR</name>
<evidence type="ECO:0000313" key="4">
    <source>
        <dbReference type="EMBL" id="ASG63915.1"/>
    </source>
</evidence>
<dbReference type="PANTHER" id="PTHR30629:SF2">
    <property type="entry name" value="PROPHAGE INTEGRASE INTS-RELATED"/>
    <property type="match status" value="1"/>
</dbReference>
<proteinExistence type="inferred from homology"/>
<sequence>MKNQLTDSKIRALKAKETRYEIWQPISGRGGSSIGIRVWPSGKKVFIFRTIKNKVRTYYTIGEYPRLTLAEALAFYPDDEKESSSSLATISDLFRNTSQTRNEPINAAGKRKKID</sequence>
<comment type="similarity">
    <text evidence="1">Belongs to the 'phage' integrase family.</text>
</comment>
<accession>A0A248KJC0</accession>
<dbReference type="Pfam" id="PF13356">
    <property type="entry name" value="Arm-DNA-bind_3"/>
    <property type="match status" value="1"/>
</dbReference>